<name>D8LKU8_ECTSI</name>
<dbReference type="SUPFAM" id="SSF56399">
    <property type="entry name" value="ADP-ribosylation"/>
    <property type="match status" value="1"/>
</dbReference>
<dbReference type="PANTHER" id="PTHR45740:SF2">
    <property type="entry name" value="POLY [ADP-RIBOSE] POLYMERASE"/>
    <property type="match status" value="1"/>
</dbReference>
<dbReference type="GO" id="GO:1990404">
    <property type="term" value="F:NAD+-protein mono-ADP-ribosyltransferase activity"/>
    <property type="evidence" value="ECO:0007669"/>
    <property type="project" value="TreeGrafter"/>
</dbReference>
<dbReference type="Gene3D" id="3.90.228.10">
    <property type="match status" value="1"/>
</dbReference>
<dbReference type="Pfam" id="PF00644">
    <property type="entry name" value="PARP"/>
    <property type="match status" value="1"/>
</dbReference>
<reference evidence="2 3" key="1">
    <citation type="journal article" date="2010" name="Nature">
        <title>The Ectocarpus genome and the independent evolution of multicellularity in brown algae.</title>
        <authorList>
            <person name="Cock J.M."/>
            <person name="Sterck L."/>
            <person name="Rouze P."/>
            <person name="Scornet D."/>
            <person name="Allen A.E."/>
            <person name="Amoutzias G."/>
            <person name="Anthouard V."/>
            <person name="Artiguenave F."/>
            <person name="Aury J.M."/>
            <person name="Badger J.H."/>
            <person name="Beszteri B."/>
            <person name="Billiau K."/>
            <person name="Bonnet E."/>
            <person name="Bothwell J.H."/>
            <person name="Bowler C."/>
            <person name="Boyen C."/>
            <person name="Brownlee C."/>
            <person name="Carrano C.J."/>
            <person name="Charrier B."/>
            <person name="Cho G.Y."/>
            <person name="Coelho S.M."/>
            <person name="Collen J."/>
            <person name="Corre E."/>
            <person name="Da Silva C."/>
            <person name="Delage L."/>
            <person name="Delaroque N."/>
            <person name="Dittami S.M."/>
            <person name="Doulbeau S."/>
            <person name="Elias M."/>
            <person name="Farnham G."/>
            <person name="Gachon C.M."/>
            <person name="Gschloessl B."/>
            <person name="Heesch S."/>
            <person name="Jabbari K."/>
            <person name="Jubin C."/>
            <person name="Kawai H."/>
            <person name="Kimura K."/>
            <person name="Kloareg B."/>
            <person name="Kupper F.C."/>
            <person name="Lang D."/>
            <person name="Le Bail A."/>
            <person name="Leblanc C."/>
            <person name="Lerouge P."/>
            <person name="Lohr M."/>
            <person name="Lopez P.J."/>
            <person name="Martens C."/>
            <person name="Maumus F."/>
            <person name="Michel G."/>
            <person name="Miranda-Saavedra D."/>
            <person name="Morales J."/>
            <person name="Moreau H."/>
            <person name="Motomura T."/>
            <person name="Nagasato C."/>
            <person name="Napoli C.A."/>
            <person name="Nelson D.R."/>
            <person name="Nyvall-Collen P."/>
            <person name="Peters A.F."/>
            <person name="Pommier C."/>
            <person name="Potin P."/>
            <person name="Poulain J."/>
            <person name="Quesneville H."/>
            <person name="Read B."/>
            <person name="Rensing S.A."/>
            <person name="Ritter A."/>
            <person name="Rousvoal S."/>
            <person name="Samanta M."/>
            <person name="Samson G."/>
            <person name="Schroeder D.C."/>
            <person name="Segurens B."/>
            <person name="Strittmatter M."/>
            <person name="Tonon T."/>
            <person name="Tregear J.W."/>
            <person name="Valentin K."/>
            <person name="von Dassow P."/>
            <person name="Yamagishi T."/>
            <person name="Van de Peer Y."/>
            <person name="Wincker P."/>
        </authorList>
    </citation>
    <scope>NUCLEOTIDE SEQUENCE [LARGE SCALE GENOMIC DNA]</scope>
    <source>
        <strain evidence="3">Ec32 / CCAP1310/4</strain>
    </source>
</reference>
<protein>
    <recommendedName>
        <fullName evidence="1">PARP catalytic domain-containing protein</fullName>
    </recommendedName>
</protein>
<proteinExistence type="predicted"/>
<sequence>MAGTQSHVEQTFRGGTTGATDFVLSALSKAHPQYPSLCHQFVSKWLKPGVPRVLRILEVKVPDDIYQKTVCYKKAKGNVRRRFHGTSCSAQCNFFVDLKGNPCSSKACNVCNICTHGFVLRDNVRGTARRANYRRRYGEGLYFSSVSGKSNDYAQQSEKVGSDGKKVRCMFVANVTAGNAYLTQQGSLGQDMCPPAGYDSVVGEVGSGLIHDELVAYEDEAAIPSYLIVYALP</sequence>
<organism evidence="2 3">
    <name type="scientific">Ectocarpus siliculosus</name>
    <name type="common">Brown alga</name>
    <name type="synonym">Conferva siliculosa</name>
    <dbReference type="NCBI Taxonomy" id="2880"/>
    <lineage>
        <taxon>Eukaryota</taxon>
        <taxon>Sar</taxon>
        <taxon>Stramenopiles</taxon>
        <taxon>Ochrophyta</taxon>
        <taxon>PX clade</taxon>
        <taxon>Phaeophyceae</taxon>
        <taxon>Ectocarpales</taxon>
        <taxon>Ectocarpaceae</taxon>
        <taxon>Ectocarpus</taxon>
    </lineage>
</organism>
<gene>
    <name evidence="2" type="ORF">Esi_0031_0049</name>
</gene>
<dbReference type="OrthoDB" id="9514740at2759"/>
<evidence type="ECO:0000259" key="1">
    <source>
        <dbReference type="Pfam" id="PF00644"/>
    </source>
</evidence>
<evidence type="ECO:0000313" key="3">
    <source>
        <dbReference type="Proteomes" id="UP000002630"/>
    </source>
</evidence>
<dbReference type="AlphaFoldDB" id="D8LKU8"/>
<accession>D8LKU8</accession>
<feature type="domain" description="PARP catalytic" evidence="1">
    <location>
        <begin position="105"/>
        <end position="204"/>
    </location>
</feature>
<keyword evidence="3" id="KW-1185">Reference proteome</keyword>
<dbReference type="InParanoid" id="D8LKU8"/>
<evidence type="ECO:0000313" key="2">
    <source>
        <dbReference type="EMBL" id="CBN80081.1"/>
    </source>
</evidence>
<dbReference type="Proteomes" id="UP000002630">
    <property type="component" value="Unassembled WGS sequence"/>
</dbReference>
<dbReference type="PANTHER" id="PTHR45740">
    <property type="entry name" value="POLY [ADP-RIBOSE] POLYMERASE"/>
    <property type="match status" value="1"/>
</dbReference>
<dbReference type="GO" id="GO:0005634">
    <property type="term" value="C:nucleus"/>
    <property type="evidence" value="ECO:0007669"/>
    <property type="project" value="TreeGrafter"/>
</dbReference>
<dbReference type="InterPro" id="IPR012317">
    <property type="entry name" value="Poly(ADP-ribose)pol_cat_dom"/>
</dbReference>
<dbReference type="Gene3D" id="6.20.320.10">
    <property type="match status" value="1"/>
</dbReference>
<dbReference type="InterPro" id="IPR051712">
    <property type="entry name" value="ARTD-AVP"/>
</dbReference>
<dbReference type="EMBL" id="FN649760">
    <property type="protein sequence ID" value="CBN80081.1"/>
    <property type="molecule type" value="Genomic_DNA"/>
</dbReference>
<dbReference type="GO" id="GO:0003950">
    <property type="term" value="F:NAD+ poly-ADP-ribosyltransferase activity"/>
    <property type="evidence" value="ECO:0007669"/>
    <property type="project" value="InterPro"/>
</dbReference>